<dbReference type="Proteomes" id="UP000054988">
    <property type="component" value="Unassembled WGS sequence"/>
</dbReference>
<dbReference type="AlphaFoldDB" id="A0A0W0G855"/>
<gene>
    <name evidence="1" type="ORF">WG66_2668</name>
</gene>
<evidence type="ECO:0000313" key="1">
    <source>
        <dbReference type="EMBL" id="KTB44760.1"/>
    </source>
</evidence>
<comment type="caution">
    <text evidence="1">The sequence shown here is derived from an EMBL/GenBank/DDBJ whole genome shotgun (WGS) entry which is preliminary data.</text>
</comment>
<evidence type="ECO:0000313" key="2">
    <source>
        <dbReference type="Proteomes" id="UP000054988"/>
    </source>
</evidence>
<dbReference type="EMBL" id="LATX01000858">
    <property type="protein sequence ID" value="KTB44760.1"/>
    <property type="molecule type" value="Genomic_DNA"/>
</dbReference>
<proteinExistence type="predicted"/>
<accession>A0A0W0G855</accession>
<protein>
    <submittedName>
        <fullName evidence="1">Uncharacterized protein</fullName>
    </submittedName>
</protein>
<organism evidence="1 2">
    <name type="scientific">Moniliophthora roreri</name>
    <name type="common">Frosty pod rot fungus</name>
    <name type="synonym">Monilia roreri</name>
    <dbReference type="NCBI Taxonomy" id="221103"/>
    <lineage>
        <taxon>Eukaryota</taxon>
        <taxon>Fungi</taxon>
        <taxon>Dikarya</taxon>
        <taxon>Basidiomycota</taxon>
        <taxon>Agaricomycotina</taxon>
        <taxon>Agaricomycetes</taxon>
        <taxon>Agaricomycetidae</taxon>
        <taxon>Agaricales</taxon>
        <taxon>Marasmiineae</taxon>
        <taxon>Marasmiaceae</taxon>
        <taxon>Moniliophthora</taxon>
    </lineage>
</organism>
<name>A0A0W0G855_MONRR</name>
<sequence>MAVGGVEMLMRWIEKRDPKELLESGMGQDDAAEIVVGNVREDDIPYLIGKLKRPAVEGHYGAE</sequence>
<reference evidence="1 2" key="1">
    <citation type="submission" date="2015-12" db="EMBL/GenBank/DDBJ databases">
        <title>Draft genome sequence of Moniliophthora roreri, the causal agent of frosty pod rot of cacao.</title>
        <authorList>
            <person name="Aime M.C."/>
            <person name="Diaz-Valderrama J.R."/>
            <person name="Kijpornyongpan T."/>
            <person name="Phillips-Mora W."/>
        </authorList>
    </citation>
    <scope>NUCLEOTIDE SEQUENCE [LARGE SCALE GENOMIC DNA]</scope>
    <source>
        <strain evidence="1 2">MCA 2952</strain>
    </source>
</reference>